<name>A0A024ELF4_9PSED</name>
<dbReference type="RefSeq" id="WP_010466349.1">
    <property type="nucleotide sequence ID" value="NZ_CP005961.1"/>
</dbReference>
<gene>
    <name evidence="2" type="ORF">OU5_P0355</name>
</gene>
<sequence>MASPKAKTAEIETVIIAIANHKGGVTKTTTAINLADNLAKLDENCTVVLIDMDPQANASQHIGVAHPAKVSHNLAELMLNPTANIAAFIFDETHVEGVSLIYGSMSLENVPDIIRHEAARPNEVLKERIKPLIGKANYIILDCPPNLGLLTMNALAAATHYIIPVESGASYGLYGLADLQSRITKVKQINPDLTFLGALLAKHDKRMTLCQETENDAVILFGSVVPVYISPTTRVNQSIARKQTVGDFDKNNKVAKQYAELAVYVAKETKGKGLKA</sequence>
<dbReference type="InterPro" id="IPR027417">
    <property type="entry name" value="P-loop_NTPase"/>
</dbReference>
<dbReference type="Pfam" id="PF13614">
    <property type="entry name" value="AAA_31"/>
    <property type="match status" value="1"/>
</dbReference>
<dbReference type="HOGENOM" id="CLU_037612_1_4_6"/>
<evidence type="ECO:0000313" key="2">
    <source>
        <dbReference type="EMBL" id="AHZ73607.1"/>
    </source>
</evidence>
<dbReference type="InterPro" id="IPR025669">
    <property type="entry name" value="AAA_dom"/>
</dbReference>
<feature type="domain" description="AAA" evidence="1">
    <location>
        <begin position="15"/>
        <end position="194"/>
    </location>
</feature>
<dbReference type="Proteomes" id="UP000026913">
    <property type="component" value="Plasmid unnamed"/>
</dbReference>
<evidence type="ECO:0000313" key="3">
    <source>
        <dbReference type="Proteomes" id="UP000026913"/>
    </source>
</evidence>
<dbReference type="Gene3D" id="3.40.50.300">
    <property type="entry name" value="P-loop containing nucleotide triphosphate hydrolases"/>
    <property type="match status" value="1"/>
</dbReference>
<dbReference type="CDD" id="cd02042">
    <property type="entry name" value="ParAB_family"/>
    <property type="match status" value="1"/>
</dbReference>
<organism evidence="2 3">
    <name type="scientific">Pseudomonas mandelii JR-1</name>
    <dbReference type="NCBI Taxonomy" id="1147786"/>
    <lineage>
        <taxon>Bacteria</taxon>
        <taxon>Pseudomonadati</taxon>
        <taxon>Pseudomonadota</taxon>
        <taxon>Gammaproteobacteria</taxon>
        <taxon>Pseudomonadales</taxon>
        <taxon>Pseudomonadaceae</taxon>
        <taxon>Pseudomonas</taxon>
    </lineage>
</organism>
<dbReference type="OrthoDB" id="69313at2"/>
<keyword evidence="2" id="KW-0614">Plasmid</keyword>
<accession>A0A024ELF4</accession>
<evidence type="ECO:0000259" key="1">
    <source>
        <dbReference type="Pfam" id="PF13614"/>
    </source>
</evidence>
<dbReference type="SUPFAM" id="SSF52540">
    <property type="entry name" value="P-loop containing nucleoside triphosphate hydrolases"/>
    <property type="match status" value="1"/>
</dbReference>
<dbReference type="KEGG" id="pman:OU5_P0355"/>
<dbReference type="PANTHER" id="PTHR13696">
    <property type="entry name" value="P-LOOP CONTAINING NUCLEOSIDE TRIPHOSPHATE HYDROLASE"/>
    <property type="match status" value="1"/>
</dbReference>
<dbReference type="AlphaFoldDB" id="A0A024ELF4"/>
<protein>
    <recommendedName>
        <fullName evidence="1">AAA domain-containing protein</fullName>
    </recommendedName>
</protein>
<reference evidence="2 3" key="1">
    <citation type="journal article" date="2012" name="J. Bacteriol.">
        <title>Genome sequence of cold-adapted Pseudomonas mandelii strain JR-1.</title>
        <authorList>
            <person name="Jang S.H."/>
            <person name="Kim J."/>
            <person name="Kim J."/>
            <person name="Hong S."/>
            <person name="Lee C."/>
        </authorList>
    </citation>
    <scope>NUCLEOTIDE SEQUENCE [LARGE SCALE GENOMIC DNA]</scope>
    <source>
        <strain evidence="2 3">JR-1</strain>
        <plasmid evidence="3">Plasmid</plasmid>
    </source>
</reference>
<geneLocation type="plasmid" evidence="3"/>
<dbReference type="EMBL" id="CP005961">
    <property type="protein sequence ID" value="AHZ73607.1"/>
    <property type="molecule type" value="Genomic_DNA"/>
</dbReference>
<dbReference type="PANTHER" id="PTHR13696:SF52">
    <property type="entry name" value="PARA FAMILY PROTEIN CT_582"/>
    <property type="match status" value="1"/>
</dbReference>
<dbReference type="InterPro" id="IPR050678">
    <property type="entry name" value="DNA_Partitioning_ATPase"/>
</dbReference>
<proteinExistence type="predicted"/>